<evidence type="ECO:0008006" key="4">
    <source>
        <dbReference type="Google" id="ProtNLM"/>
    </source>
</evidence>
<dbReference type="OrthoDB" id="3647690at2759"/>
<evidence type="ECO:0000313" key="2">
    <source>
        <dbReference type="EMBL" id="KAJ2932612.1"/>
    </source>
</evidence>
<dbReference type="Gene3D" id="2.40.50.40">
    <property type="match status" value="1"/>
</dbReference>
<accession>A0A9W8JDI2</accession>
<sequence>MASDAEPNSEESQFVYQSGDDENLWEIVGILGEKDGQYKVKWAGIDPKTNKPWGNSWVKKSDVTPDVVQEWKDKQASKRRKKYSQNFNHFKPNGDDVHPDSASREVQRSCACDQVRECFAFTPTFTDTSRLLCFTRPGQW</sequence>
<dbReference type="EMBL" id="JANBPK010000768">
    <property type="protein sequence ID" value="KAJ2932612.1"/>
    <property type="molecule type" value="Genomic_DNA"/>
</dbReference>
<name>A0A9W8JDI2_9AGAR</name>
<keyword evidence="3" id="KW-1185">Reference proteome</keyword>
<feature type="region of interest" description="Disordered" evidence="1">
    <location>
        <begin position="80"/>
        <end position="101"/>
    </location>
</feature>
<dbReference type="Proteomes" id="UP001140091">
    <property type="component" value="Unassembled WGS sequence"/>
</dbReference>
<gene>
    <name evidence="2" type="ORF">H1R20_g4482</name>
</gene>
<organism evidence="2 3">
    <name type="scientific">Candolleomyces eurysporus</name>
    <dbReference type="NCBI Taxonomy" id="2828524"/>
    <lineage>
        <taxon>Eukaryota</taxon>
        <taxon>Fungi</taxon>
        <taxon>Dikarya</taxon>
        <taxon>Basidiomycota</taxon>
        <taxon>Agaricomycotina</taxon>
        <taxon>Agaricomycetes</taxon>
        <taxon>Agaricomycetidae</taxon>
        <taxon>Agaricales</taxon>
        <taxon>Agaricineae</taxon>
        <taxon>Psathyrellaceae</taxon>
        <taxon>Candolleomyces</taxon>
    </lineage>
</organism>
<comment type="caution">
    <text evidence="2">The sequence shown here is derived from an EMBL/GenBank/DDBJ whole genome shotgun (WGS) entry which is preliminary data.</text>
</comment>
<evidence type="ECO:0000256" key="1">
    <source>
        <dbReference type="SAM" id="MobiDB-lite"/>
    </source>
</evidence>
<feature type="non-terminal residue" evidence="2">
    <location>
        <position position="1"/>
    </location>
</feature>
<feature type="compositionally biased region" description="Basic and acidic residues" evidence="1">
    <location>
        <begin position="92"/>
        <end position="101"/>
    </location>
</feature>
<dbReference type="SUPFAM" id="SSF54160">
    <property type="entry name" value="Chromo domain-like"/>
    <property type="match status" value="1"/>
</dbReference>
<proteinExistence type="predicted"/>
<dbReference type="AlphaFoldDB" id="A0A9W8JDI2"/>
<dbReference type="InterPro" id="IPR016197">
    <property type="entry name" value="Chromo-like_dom_sf"/>
</dbReference>
<reference evidence="2" key="1">
    <citation type="submission" date="2022-06" db="EMBL/GenBank/DDBJ databases">
        <title>Genome Sequence of Candolleomyces eurysporus.</title>
        <authorList>
            <person name="Buettner E."/>
        </authorList>
    </citation>
    <scope>NUCLEOTIDE SEQUENCE</scope>
    <source>
        <strain evidence="2">VTCC 930004</strain>
    </source>
</reference>
<protein>
    <recommendedName>
        <fullName evidence="4">Chromo domain-containing protein</fullName>
    </recommendedName>
</protein>
<evidence type="ECO:0000313" key="3">
    <source>
        <dbReference type="Proteomes" id="UP001140091"/>
    </source>
</evidence>